<protein>
    <submittedName>
        <fullName evidence="4">Fumarylacetoacetate hydrolase family protein</fullName>
    </submittedName>
</protein>
<comment type="similarity">
    <text evidence="1">Belongs to the FAH family.</text>
</comment>
<dbReference type="InterPro" id="IPR051121">
    <property type="entry name" value="FAH"/>
</dbReference>
<evidence type="ECO:0000313" key="5">
    <source>
        <dbReference type="Proteomes" id="UP000628710"/>
    </source>
</evidence>
<evidence type="ECO:0000256" key="2">
    <source>
        <dbReference type="ARBA" id="ARBA00022723"/>
    </source>
</evidence>
<comment type="caution">
    <text evidence="4">The sequence shown here is derived from an EMBL/GenBank/DDBJ whole genome shotgun (WGS) entry which is preliminary data.</text>
</comment>
<dbReference type="Proteomes" id="UP000628710">
    <property type="component" value="Unassembled WGS sequence"/>
</dbReference>
<dbReference type="InterPro" id="IPR036663">
    <property type="entry name" value="Fumarylacetoacetase_C_sf"/>
</dbReference>
<dbReference type="EMBL" id="JAEMNX010000015">
    <property type="protein sequence ID" value="MBJ7538635.1"/>
    <property type="molecule type" value="Genomic_DNA"/>
</dbReference>
<keyword evidence="5" id="KW-1185">Reference proteome</keyword>
<dbReference type="PANTHER" id="PTHR42796">
    <property type="entry name" value="FUMARYLACETOACETATE HYDROLASE DOMAIN-CONTAINING PROTEIN 2A-RELATED"/>
    <property type="match status" value="1"/>
</dbReference>
<evidence type="ECO:0000256" key="1">
    <source>
        <dbReference type="ARBA" id="ARBA00010211"/>
    </source>
</evidence>
<accession>A0A934JLZ7</accession>
<dbReference type="Gene3D" id="3.90.850.10">
    <property type="entry name" value="Fumarylacetoacetase-like, C-terminal domain"/>
    <property type="match status" value="1"/>
</dbReference>
<dbReference type="Pfam" id="PF01557">
    <property type="entry name" value="FAA_hydrolase"/>
    <property type="match status" value="1"/>
</dbReference>
<dbReference type="AlphaFoldDB" id="A0A934JLZ7"/>
<sequence>MTEFMMHKVKPAVEPENINPATGLVEGTFGVGTYQFKEEAAFPGLVLPNGDVLNLSDRYADTHAIFNDWDNALVWLKEVAAKPDRPAKSLTDLNILPVLAHPNFICAASNYRQHVAEMMTFNKFNQDKRLPGEDDEAFFNRNYEEVDRRGREGTPFFFTGLHSSLCGANDDVPLPLIGEQPDWELELGFILGKGERYVKPENAEDMIAAYVIVNDIGTVDEFKRADIKFNFDWCSKFQPNFKPFGPFAVPKEFVDRKKMQIRLNVNGEKRQDWPAEDMIFGPSQVLSHASERLKLMPGDLFIMGSPPGNGANFGGAWLKEGDVMDSEITYLGRQRNKIVIEETEGKSVTYGAFKTEW</sequence>
<dbReference type="GO" id="GO:0046872">
    <property type="term" value="F:metal ion binding"/>
    <property type="evidence" value="ECO:0007669"/>
    <property type="project" value="UniProtKB-KW"/>
</dbReference>
<dbReference type="InterPro" id="IPR011234">
    <property type="entry name" value="Fumarylacetoacetase-like_C"/>
</dbReference>
<reference evidence="4" key="1">
    <citation type="submission" date="2020-12" db="EMBL/GenBank/DDBJ databases">
        <title>Marinomonas arctica sp. nov., a psychrotolerant bacterium isolated from the Arctic.</title>
        <authorList>
            <person name="Zhang Y."/>
        </authorList>
    </citation>
    <scope>NUCLEOTIDE SEQUENCE</scope>
    <source>
        <strain evidence="4">C1424</strain>
    </source>
</reference>
<organism evidence="4 5">
    <name type="scientific">Marinomonas transparens</name>
    <dbReference type="NCBI Taxonomy" id="2795388"/>
    <lineage>
        <taxon>Bacteria</taxon>
        <taxon>Pseudomonadati</taxon>
        <taxon>Pseudomonadota</taxon>
        <taxon>Gammaproteobacteria</taxon>
        <taxon>Oceanospirillales</taxon>
        <taxon>Oceanospirillaceae</taxon>
        <taxon>Marinomonas</taxon>
    </lineage>
</organism>
<dbReference type="SUPFAM" id="SSF56529">
    <property type="entry name" value="FAH"/>
    <property type="match status" value="1"/>
</dbReference>
<evidence type="ECO:0000259" key="3">
    <source>
        <dbReference type="Pfam" id="PF01557"/>
    </source>
</evidence>
<name>A0A934JLZ7_9GAMM</name>
<evidence type="ECO:0000313" key="4">
    <source>
        <dbReference type="EMBL" id="MBJ7538635.1"/>
    </source>
</evidence>
<dbReference type="GO" id="GO:0016787">
    <property type="term" value="F:hydrolase activity"/>
    <property type="evidence" value="ECO:0007669"/>
    <property type="project" value="UniProtKB-KW"/>
</dbReference>
<keyword evidence="2" id="KW-0479">Metal-binding</keyword>
<dbReference type="PANTHER" id="PTHR42796:SF4">
    <property type="entry name" value="FUMARYLACETOACETATE HYDROLASE DOMAIN-CONTAINING PROTEIN 2A"/>
    <property type="match status" value="1"/>
</dbReference>
<gene>
    <name evidence="4" type="ORF">I8J31_13195</name>
</gene>
<feature type="domain" description="Fumarylacetoacetase-like C-terminal" evidence="3">
    <location>
        <begin position="104"/>
        <end position="339"/>
    </location>
</feature>
<dbReference type="GO" id="GO:0044281">
    <property type="term" value="P:small molecule metabolic process"/>
    <property type="evidence" value="ECO:0007669"/>
    <property type="project" value="UniProtKB-ARBA"/>
</dbReference>
<proteinExistence type="inferred from homology"/>
<keyword evidence="4" id="KW-0378">Hydrolase</keyword>
<dbReference type="RefSeq" id="WP_199469044.1">
    <property type="nucleotide sequence ID" value="NZ_JAEMNX010000015.1"/>
</dbReference>